<keyword evidence="2" id="KW-1185">Reference proteome</keyword>
<gene>
    <name evidence="1" type="ORF">H2508_05030</name>
</gene>
<accession>A0A7W2TV63</accession>
<evidence type="ECO:0000313" key="2">
    <source>
        <dbReference type="Proteomes" id="UP000539350"/>
    </source>
</evidence>
<protein>
    <submittedName>
        <fullName evidence="1">Uncharacterized protein</fullName>
    </submittedName>
</protein>
<name>A0A7W2TV63_9GAMM</name>
<evidence type="ECO:0000313" key="1">
    <source>
        <dbReference type="EMBL" id="MBA6412468.1"/>
    </source>
</evidence>
<organism evidence="1 2">
    <name type="scientific">Sediminihaliea albiluteola</name>
    <dbReference type="NCBI Taxonomy" id="2758564"/>
    <lineage>
        <taxon>Bacteria</taxon>
        <taxon>Pseudomonadati</taxon>
        <taxon>Pseudomonadota</taxon>
        <taxon>Gammaproteobacteria</taxon>
        <taxon>Cellvibrionales</taxon>
        <taxon>Halieaceae</taxon>
        <taxon>Sediminihaliea</taxon>
    </lineage>
</organism>
<sequence>MNTRKKQQDASIHSALEKSARLSADILSRCLVQNSDYFRVNSQLLTKVQERLQRGQELSRSGNYRVASIVQRHAIDLILQENHKLFKDDESLRKALLAYRDHYDHSVLPLAEQSNSGVS</sequence>
<reference evidence="1 2" key="1">
    <citation type="submission" date="2020-07" db="EMBL/GenBank/DDBJ databases">
        <title>Halieaceae bacterium, F7430, whole genome shotgun sequencing project.</title>
        <authorList>
            <person name="Jiang S."/>
            <person name="Liu Z.W."/>
            <person name="Du Z.J."/>
        </authorList>
    </citation>
    <scope>NUCLEOTIDE SEQUENCE [LARGE SCALE GENOMIC DNA]</scope>
    <source>
        <strain evidence="1 2">F7430</strain>
    </source>
</reference>
<proteinExistence type="predicted"/>
<comment type="caution">
    <text evidence="1">The sequence shown here is derived from an EMBL/GenBank/DDBJ whole genome shotgun (WGS) entry which is preliminary data.</text>
</comment>
<dbReference type="RefSeq" id="WP_182169498.1">
    <property type="nucleotide sequence ID" value="NZ_JACFXU010000013.1"/>
</dbReference>
<dbReference type="AlphaFoldDB" id="A0A7W2TV63"/>
<dbReference type="EMBL" id="JACFXU010000013">
    <property type="protein sequence ID" value="MBA6412468.1"/>
    <property type="molecule type" value="Genomic_DNA"/>
</dbReference>
<dbReference type="Proteomes" id="UP000539350">
    <property type="component" value="Unassembled WGS sequence"/>
</dbReference>